<dbReference type="InterPro" id="IPR018060">
    <property type="entry name" value="HTH_AraC"/>
</dbReference>
<comment type="caution">
    <text evidence="5">The sequence shown here is derived from an EMBL/GenBank/DDBJ whole genome shotgun (WGS) entry which is preliminary data.</text>
</comment>
<evidence type="ECO:0000256" key="1">
    <source>
        <dbReference type="ARBA" id="ARBA00023015"/>
    </source>
</evidence>
<evidence type="ECO:0000313" key="6">
    <source>
        <dbReference type="Proteomes" id="UP000730618"/>
    </source>
</evidence>
<dbReference type="EMBL" id="CAJVCE010000005">
    <property type="protein sequence ID" value="CAG7637032.1"/>
    <property type="molecule type" value="Genomic_DNA"/>
</dbReference>
<sequence>MPYQPYIAAETPAPPPGALVSSHNRSPFGYSCWRSSGTKDWLLMYTISGEGCVKEQRYEQLCHSGDMIVLPPGTPHDYFTTRGNVWNMMWVHFIPRPTWAAWLQLPKVSKSLLFLHIEDAAVRSRIESTFTSLIADNKAVMNPLFEELALNSLEEILLLASSFHYKKSSHTLDPRIHDVLDLLSHNIKEPVSVPDLAKRVNLSPSRLAHLFKEQTGDSIIETLLKIRLKQAARLLELTSRQITEIAEDVGFQSPDYFTSKFKQYFGVNPRTFRKNMQK</sequence>
<dbReference type="SMART" id="SM00342">
    <property type="entry name" value="HTH_ARAC"/>
    <property type="match status" value="1"/>
</dbReference>
<dbReference type="InterPro" id="IPR003313">
    <property type="entry name" value="AraC-bd"/>
</dbReference>
<feature type="domain" description="HTH araC/xylS-type" evidence="4">
    <location>
        <begin position="177"/>
        <end position="275"/>
    </location>
</feature>
<protein>
    <submittedName>
        <fullName evidence="5">Arabinose operon regulatory protein</fullName>
    </submittedName>
</protein>
<keyword evidence="1" id="KW-0805">Transcription regulation</keyword>
<dbReference type="Pfam" id="PF02311">
    <property type="entry name" value="AraC_binding"/>
    <property type="match status" value="1"/>
</dbReference>
<name>A0ABN7TNT6_9BACL</name>
<dbReference type="PANTHER" id="PTHR43280:SF2">
    <property type="entry name" value="HTH-TYPE TRANSCRIPTIONAL REGULATOR EXSA"/>
    <property type="match status" value="1"/>
</dbReference>
<organism evidence="5 6">
    <name type="scientific">Paenibacillus allorhizosphaerae</name>
    <dbReference type="NCBI Taxonomy" id="2849866"/>
    <lineage>
        <taxon>Bacteria</taxon>
        <taxon>Bacillati</taxon>
        <taxon>Bacillota</taxon>
        <taxon>Bacilli</taxon>
        <taxon>Bacillales</taxon>
        <taxon>Paenibacillaceae</taxon>
        <taxon>Paenibacillus</taxon>
    </lineage>
</organism>
<evidence type="ECO:0000256" key="3">
    <source>
        <dbReference type="ARBA" id="ARBA00023163"/>
    </source>
</evidence>
<dbReference type="PROSITE" id="PS00041">
    <property type="entry name" value="HTH_ARAC_FAMILY_1"/>
    <property type="match status" value="1"/>
</dbReference>
<gene>
    <name evidence="5" type="primary">araC_8</name>
    <name evidence="5" type="ORF">PAECIP111802_02314</name>
</gene>
<dbReference type="InterPro" id="IPR018062">
    <property type="entry name" value="HTH_AraC-typ_CS"/>
</dbReference>
<dbReference type="Proteomes" id="UP000730618">
    <property type="component" value="Unassembled WGS sequence"/>
</dbReference>
<evidence type="ECO:0000256" key="2">
    <source>
        <dbReference type="ARBA" id="ARBA00023125"/>
    </source>
</evidence>
<proteinExistence type="predicted"/>
<evidence type="ECO:0000313" key="5">
    <source>
        <dbReference type="EMBL" id="CAG7637032.1"/>
    </source>
</evidence>
<keyword evidence="2" id="KW-0238">DNA-binding</keyword>
<dbReference type="PANTHER" id="PTHR43280">
    <property type="entry name" value="ARAC-FAMILY TRANSCRIPTIONAL REGULATOR"/>
    <property type="match status" value="1"/>
</dbReference>
<dbReference type="RefSeq" id="WP_218098636.1">
    <property type="nucleotide sequence ID" value="NZ_CAJVCE010000005.1"/>
</dbReference>
<dbReference type="Pfam" id="PF12833">
    <property type="entry name" value="HTH_18"/>
    <property type="match status" value="1"/>
</dbReference>
<keyword evidence="3" id="KW-0804">Transcription</keyword>
<keyword evidence="6" id="KW-1185">Reference proteome</keyword>
<dbReference type="PROSITE" id="PS01124">
    <property type="entry name" value="HTH_ARAC_FAMILY_2"/>
    <property type="match status" value="1"/>
</dbReference>
<reference evidence="5 6" key="1">
    <citation type="submission" date="2021-06" db="EMBL/GenBank/DDBJ databases">
        <authorList>
            <person name="Criscuolo A."/>
        </authorList>
    </citation>
    <scope>NUCLEOTIDE SEQUENCE [LARGE SCALE GENOMIC DNA]</scope>
    <source>
        <strain evidence="6">CIP 111802</strain>
    </source>
</reference>
<accession>A0ABN7TNT6</accession>
<evidence type="ECO:0000259" key="4">
    <source>
        <dbReference type="PROSITE" id="PS01124"/>
    </source>
</evidence>